<proteinExistence type="predicted"/>
<dbReference type="AlphaFoldDB" id="A0A1R3GBJ1"/>
<comment type="caution">
    <text evidence="2">The sequence shown here is derived from an EMBL/GenBank/DDBJ whole genome shotgun (WGS) entry which is preliminary data.</text>
</comment>
<feature type="compositionally biased region" description="Basic residues" evidence="1">
    <location>
        <begin position="18"/>
        <end position="31"/>
    </location>
</feature>
<organism evidence="2 3">
    <name type="scientific">Corchorus capsularis</name>
    <name type="common">Jute</name>
    <dbReference type="NCBI Taxonomy" id="210143"/>
    <lineage>
        <taxon>Eukaryota</taxon>
        <taxon>Viridiplantae</taxon>
        <taxon>Streptophyta</taxon>
        <taxon>Embryophyta</taxon>
        <taxon>Tracheophyta</taxon>
        <taxon>Spermatophyta</taxon>
        <taxon>Magnoliopsida</taxon>
        <taxon>eudicotyledons</taxon>
        <taxon>Gunneridae</taxon>
        <taxon>Pentapetalae</taxon>
        <taxon>rosids</taxon>
        <taxon>malvids</taxon>
        <taxon>Malvales</taxon>
        <taxon>Malvaceae</taxon>
        <taxon>Grewioideae</taxon>
        <taxon>Apeibeae</taxon>
        <taxon>Corchorus</taxon>
    </lineage>
</organism>
<evidence type="ECO:0000313" key="2">
    <source>
        <dbReference type="EMBL" id="OMO55459.1"/>
    </source>
</evidence>
<feature type="compositionally biased region" description="Polar residues" evidence="1">
    <location>
        <begin position="32"/>
        <end position="43"/>
    </location>
</feature>
<evidence type="ECO:0000313" key="3">
    <source>
        <dbReference type="Proteomes" id="UP000188268"/>
    </source>
</evidence>
<accession>A0A1R3GBJ1</accession>
<gene>
    <name evidence="2" type="ORF">CCACVL1_27230</name>
</gene>
<sequence>MDHSSPCDYSFSSCRVRRYRKPQPLPRKKSSTSHQPNKMQPASRNCYLPNPTPIATDLECLPLSRVVSDKTSANLTVVVVH</sequence>
<dbReference type="Proteomes" id="UP000188268">
    <property type="component" value="Unassembled WGS sequence"/>
</dbReference>
<feature type="region of interest" description="Disordered" evidence="1">
    <location>
        <begin position="18"/>
        <end position="48"/>
    </location>
</feature>
<keyword evidence="3" id="KW-1185">Reference proteome</keyword>
<dbReference type="Gramene" id="OMO55459">
    <property type="protein sequence ID" value="OMO55459"/>
    <property type="gene ID" value="CCACVL1_27230"/>
</dbReference>
<name>A0A1R3GBJ1_COCAP</name>
<evidence type="ECO:0000256" key="1">
    <source>
        <dbReference type="SAM" id="MobiDB-lite"/>
    </source>
</evidence>
<protein>
    <submittedName>
        <fullName evidence="2">Uncharacterized protein</fullName>
    </submittedName>
</protein>
<dbReference type="EMBL" id="AWWV01014663">
    <property type="protein sequence ID" value="OMO55459.1"/>
    <property type="molecule type" value="Genomic_DNA"/>
</dbReference>
<reference evidence="2 3" key="1">
    <citation type="submission" date="2013-09" db="EMBL/GenBank/DDBJ databases">
        <title>Corchorus capsularis genome sequencing.</title>
        <authorList>
            <person name="Alam M."/>
            <person name="Haque M.S."/>
            <person name="Islam M.S."/>
            <person name="Emdad E.M."/>
            <person name="Islam M.M."/>
            <person name="Ahmed B."/>
            <person name="Halim A."/>
            <person name="Hossen Q.M.M."/>
            <person name="Hossain M.Z."/>
            <person name="Ahmed R."/>
            <person name="Khan M.M."/>
            <person name="Islam R."/>
            <person name="Rashid M.M."/>
            <person name="Khan S.A."/>
            <person name="Rahman M.S."/>
            <person name="Alam M."/>
        </authorList>
    </citation>
    <scope>NUCLEOTIDE SEQUENCE [LARGE SCALE GENOMIC DNA]</scope>
    <source>
        <strain evidence="3">cv. CVL-1</strain>
        <tissue evidence="2">Whole seedling</tissue>
    </source>
</reference>